<keyword evidence="7" id="KW-1185">Reference proteome</keyword>
<dbReference type="InterPro" id="IPR038765">
    <property type="entry name" value="Papain-like_cys_pep_sf"/>
</dbReference>
<evidence type="ECO:0000256" key="2">
    <source>
        <dbReference type="ARBA" id="ARBA00022801"/>
    </source>
</evidence>
<evidence type="ECO:0000256" key="5">
    <source>
        <dbReference type="PIRSR" id="PIRSR005700-1"/>
    </source>
</evidence>
<dbReference type="PROSITE" id="PS00139">
    <property type="entry name" value="THIOL_PROTEASE_CYS"/>
    <property type="match status" value="1"/>
</dbReference>
<dbReference type="PANTHER" id="PTHR10363:SF2">
    <property type="entry name" value="BLEOMYCIN HYDROLASE"/>
    <property type="match status" value="1"/>
</dbReference>
<dbReference type="AlphaFoldDB" id="A0A0Q0YCQ4"/>
<dbReference type="Pfam" id="PF03051">
    <property type="entry name" value="Peptidase_C1_2"/>
    <property type="match status" value="1"/>
</dbReference>
<keyword evidence="2 4" id="KW-0378">Hydrolase</keyword>
<evidence type="ECO:0000256" key="1">
    <source>
        <dbReference type="ARBA" id="ARBA00022670"/>
    </source>
</evidence>
<organism evidence="6 7">
    <name type="scientific">Corynebacterium lowii</name>
    <dbReference type="NCBI Taxonomy" id="1544413"/>
    <lineage>
        <taxon>Bacteria</taxon>
        <taxon>Bacillati</taxon>
        <taxon>Actinomycetota</taxon>
        <taxon>Actinomycetes</taxon>
        <taxon>Mycobacteriales</taxon>
        <taxon>Corynebacteriaceae</taxon>
        <taxon>Corynebacterium</taxon>
    </lineage>
</organism>
<gene>
    <name evidence="6" type="primary">pepC</name>
    <name evidence="6" type="ORF">Clow_02213</name>
</gene>
<comment type="similarity">
    <text evidence="4">Belongs to the peptidase C1 family.</text>
</comment>
<dbReference type="PIRSF" id="PIRSF005700">
    <property type="entry name" value="PepC"/>
    <property type="match status" value="1"/>
</dbReference>
<sequence>MDYTQWNREYATAIDADPALRLAANAVAGTDIDRVALNRQAVVALDSSVSHKVDDWAVANQKRSGRCWIFAGLNSLRGEVMARHKIKDFEFSQAYIHFYDKLEKANYFLTSMQELSERELDDRTVSHLLRTPIEDGGQWNMFVSLVEKYGVVPKYAMPETHSSSHTAKLNRDLNTVLRRAALRLREAAEAEASAAVEEQQEVHQETLRDVYRILTIHLGVPPESFVWQYRDKEGEFHREGELTPKEFASIYLPPDLGEYVCVVNDPRHPYRARYTVDYLGNVVGAGAVTYLNAPMEVLKKAAGAAVAEGLPVWFGCETTRQADRETGFWAADLYDYEGLYGVPMQMSKEERLRTGESLMEHAMVLTGVDLSAEGTPRRWRVENSWGDEKAEKGFWTMDDSWFDPYVFEIAVPPRFLPEEVLQARDSEPVALPAWDPMGALA</sequence>
<proteinExistence type="inferred from homology"/>
<dbReference type="GO" id="GO:0005737">
    <property type="term" value="C:cytoplasm"/>
    <property type="evidence" value="ECO:0007669"/>
    <property type="project" value="TreeGrafter"/>
</dbReference>
<dbReference type="GO" id="GO:0006508">
    <property type="term" value="P:proteolysis"/>
    <property type="evidence" value="ECO:0007669"/>
    <property type="project" value="UniProtKB-KW"/>
</dbReference>
<evidence type="ECO:0000313" key="6">
    <source>
        <dbReference type="EMBL" id="KQB84012.1"/>
    </source>
</evidence>
<dbReference type="Proteomes" id="UP000050488">
    <property type="component" value="Unassembled WGS sequence"/>
</dbReference>
<dbReference type="STRING" id="1544413.Clow_02213"/>
<keyword evidence="4 6" id="KW-0031">Aminopeptidase</keyword>
<dbReference type="GO" id="GO:0009636">
    <property type="term" value="P:response to toxic substance"/>
    <property type="evidence" value="ECO:0007669"/>
    <property type="project" value="TreeGrafter"/>
</dbReference>
<dbReference type="InterPro" id="IPR004134">
    <property type="entry name" value="Peptidase_C1B"/>
</dbReference>
<dbReference type="OrthoDB" id="1111399at2"/>
<keyword evidence="3 4" id="KW-0788">Thiol protease</keyword>
<feature type="active site" evidence="5">
    <location>
        <position position="361"/>
    </location>
</feature>
<evidence type="ECO:0000256" key="4">
    <source>
        <dbReference type="PIRNR" id="PIRNR005700"/>
    </source>
</evidence>
<evidence type="ECO:0000256" key="3">
    <source>
        <dbReference type="ARBA" id="ARBA00022807"/>
    </source>
</evidence>
<dbReference type="GO" id="GO:0043418">
    <property type="term" value="P:homocysteine catabolic process"/>
    <property type="evidence" value="ECO:0007669"/>
    <property type="project" value="TreeGrafter"/>
</dbReference>
<protein>
    <recommendedName>
        <fullName evidence="4">Aminopeptidase</fullName>
    </recommendedName>
</protein>
<dbReference type="GO" id="GO:0070005">
    <property type="term" value="F:cysteine-type aminopeptidase activity"/>
    <property type="evidence" value="ECO:0007669"/>
    <property type="project" value="InterPro"/>
</dbReference>
<dbReference type="RefSeq" id="WP_055179064.1">
    <property type="nucleotide sequence ID" value="NZ_JAUSQY010000001.1"/>
</dbReference>
<accession>A0A0Q0YCQ4</accession>
<dbReference type="InterPro" id="IPR000169">
    <property type="entry name" value="Pept_cys_AS"/>
</dbReference>
<dbReference type="EMBL" id="LKEV01000008">
    <property type="protein sequence ID" value="KQB84012.1"/>
    <property type="molecule type" value="Genomic_DNA"/>
</dbReference>
<dbReference type="PATRIC" id="fig|1544413.3.peg.2211"/>
<dbReference type="PANTHER" id="PTHR10363">
    <property type="entry name" value="BLEOMYCIN HYDROLASE"/>
    <property type="match status" value="1"/>
</dbReference>
<dbReference type="Gene3D" id="3.90.70.10">
    <property type="entry name" value="Cysteine proteinases"/>
    <property type="match status" value="1"/>
</dbReference>
<name>A0A0Q0YCQ4_9CORY</name>
<feature type="active site" evidence="5">
    <location>
        <position position="383"/>
    </location>
</feature>
<feature type="active site" evidence="5">
    <location>
        <position position="67"/>
    </location>
</feature>
<dbReference type="SUPFAM" id="SSF54001">
    <property type="entry name" value="Cysteine proteinases"/>
    <property type="match status" value="1"/>
</dbReference>
<keyword evidence="1 4" id="KW-0645">Protease</keyword>
<reference evidence="6 7" key="1">
    <citation type="submission" date="2015-10" db="EMBL/GenBank/DDBJ databases">
        <title>Corynebacteirum lowii and Corynebacterium oculi species nova, derived from human clinical disease and and emended description of Corynebacterium mastiditis.</title>
        <authorList>
            <person name="Bernard K."/>
            <person name="Pacheco A.L."/>
            <person name="Mcdougall C."/>
            <person name="Burtx T."/>
            <person name="Weibe D."/>
            <person name="Tyler S."/>
            <person name="Olson A.B."/>
            <person name="Cnockaert M."/>
            <person name="Eguchi H."/>
            <person name="Kuwahara T."/>
            <person name="Nakayama-Imaohji H."/>
            <person name="Boudewijins M."/>
            <person name="Van Hoecke F."/>
            <person name="Bernier A.-M."/>
            <person name="Vandamme P."/>
        </authorList>
    </citation>
    <scope>NUCLEOTIDE SEQUENCE [LARGE SCALE GENOMIC DNA]</scope>
    <source>
        <strain evidence="6 7">NML 130206</strain>
    </source>
</reference>
<evidence type="ECO:0000313" key="7">
    <source>
        <dbReference type="Proteomes" id="UP000050488"/>
    </source>
</evidence>
<dbReference type="CDD" id="cd00585">
    <property type="entry name" value="Peptidase_C1B"/>
    <property type="match status" value="1"/>
</dbReference>
<comment type="caution">
    <text evidence="6">The sequence shown here is derived from an EMBL/GenBank/DDBJ whole genome shotgun (WGS) entry which is preliminary data.</text>
</comment>